<dbReference type="STRING" id="400682.A0A1X7VUP3"/>
<dbReference type="Pfam" id="PF00632">
    <property type="entry name" value="HECT"/>
    <property type="match status" value="1"/>
</dbReference>
<dbReference type="Pfam" id="PF02825">
    <property type="entry name" value="WWE"/>
    <property type="match status" value="1"/>
</dbReference>
<dbReference type="Gene3D" id="1.25.10.10">
    <property type="entry name" value="Leucine-rich Repeat Variant"/>
    <property type="match status" value="1"/>
</dbReference>
<dbReference type="InterPro" id="IPR000569">
    <property type="entry name" value="HECT_dom"/>
</dbReference>
<comment type="similarity">
    <text evidence="4 12">Belongs to the UPL family. K-HECT subfamily.</text>
</comment>
<evidence type="ECO:0000256" key="5">
    <source>
        <dbReference type="ARBA" id="ARBA00022553"/>
    </source>
</evidence>
<dbReference type="Gene3D" id="3.30.2410.10">
    <property type="entry name" value="Hect, E3 ligase catalytic domain"/>
    <property type="match status" value="1"/>
</dbReference>
<feature type="domain" description="WWE" evidence="15">
    <location>
        <begin position="619"/>
        <end position="695"/>
    </location>
</feature>
<dbReference type="InterPro" id="IPR004170">
    <property type="entry name" value="WWE_dom"/>
</dbReference>
<protein>
    <recommendedName>
        <fullName evidence="12">E3 ubiquitin-protein ligase</fullName>
        <ecNumber evidence="12">2.3.2.26</ecNumber>
    </recommendedName>
</protein>
<dbReference type="OrthoDB" id="271273at2759"/>
<dbReference type="PANTHER" id="PTHR45670:SF13">
    <property type="entry name" value="E3 UBIQUITIN-PROTEIN LIGASE TRIP12"/>
    <property type="match status" value="1"/>
</dbReference>
<dbReference type="FunFam" id="1.25.10.10:FF:000689">
    <property type="entry name" value="HECT ubiquitin protein ligase family protein KAK"/>
    <property type="match status" value="1"/>
</dbReference>
<feature type="compositionally biased region" description="Low complexity" evidence="13">
    <location>
        <begin position="242"/>
        <end position="253"/>
    </location>
</feature>
<feature type="region of interest" description="Disordered" evidence="13">
    <location>
        <begin position="1"/>
        <end position="253"/>
    </location>
</feature>
<evidence type="ECO:0000313" key="16">
    <source>
        <dbReference type="EnsemblMetazoa" id="Aqu2.1.43590_001"/>
    </source>
</evidence>
<feature type="compositionally biased region" description="Pro residues" evidence="13">
    <location>
        <begin position="876"/>
        <end position="887"/>
    </location>
</feature>
<evidence type="ECO:0000256" key="11">
    <source>
        <dbReference type="PROSITE-ProRule" id="PRU00104"/>
    </source>
</evidence>
<keyword evidence="5" id="KW-0597">Phosphoprotein</keyword>
<dbReference type="CDD" id="cd00078">
    <property type="entry name" value="HECTc"/>
    <property type="match status" value="1"/>
</dbReference>
<dbReference type="GO" id="GO:0000209">
    <property type="term" value="P:protein polyubiquitination"/>
    <property type="evidence" value="ECO:0007669"/>
    <property type="project" value="TreeGrafter"/>
</dbReference>
<evidence type="ECO:0000256" key="1">
    <source>
        <dbReference type="ARBA" id="ARBA00000885"/>
    </source>
</evidence>
<feature type="region of interest" description="Disordered" evidence="13">
    <location>
        <begin position="1315"/>
        <end position="1406"/>
    </location>
</feature>
<dbReference type="InterPro" id="IPR045322">
    <property type="entry name" value="HECTD1/TRIP12-like"/>
</dbReference>
<dbReference type="EnsemblMetazoa" id="Aqu2.1.43590_001">
    <property type="protein sequence ID" value="Aqu2.1.43590_001"/>
    <property type="gene ID" value="Aqu2.1.43590"/>
</dbReference>
<dbReference type="GO" id="GO:0061630">
    <property type="term" value="F:ubiquitin protein ligase activity"/>
    <property type="evidence" value="ECO:0007669"/>
    <property type="project" value="UniProtKB-UniRule"/>
</dbReference>
<evidence type="ECO:0000256" key="12">
    <source>
        <dbReference type="RuleBase" id="RU369009"/>
    </source>
</evidence>
<dbReference type="InterPro" id="IPR011989">
    <property type="entry name" value="ARM-like"/>
</dbReference>
<keyword evidence="7" id="KW-0227">DNA damage</keyword>
<dbReference type="InParanoid" id="A0A1X7VUP3"/>
<evidence type="ECO:0000256" key="3">
    <source>
        <dbReference type="ARBA" id="ARBA00004906"/>
    </source>
</evidence>
<comment type="pathway">
    <text evidence="3 12">Protein modification; protein ubiquitination.</text>
</comment>
<dbReference type="eggNOG" id="KOG0170">
    <property type="taxonomic scope" value="Eukaryota"/>
</dbReference>
<feature type="compositionally biased region" description="Polar residues" evidence="13">
    <location>
        <begin position="221"/>
        <end position="234"/>
    </location>
</feature>
<gene>
    <name evidence="16" type="primary">100631469</name>
</gene>
<dbReference type="PROSITE" id="PS50237">
    <property type="entry name" value="HECT"/>
    <property type="match status" value="1"/>
</dbReference>
<evidence type="ECO:0000256" key="7">
    <source>
        <dbReference type="ARBA" id="ARBA00022763"/>
    </source>
</evidence>
<dbReference type="Gene3D" id="3.90.1750.10">
    <property type="entry name" value="Hect, E3 ligase catalytic domains"/>
    <property type="match status" value="1"/>
</dbReference>
<evidence type="ECO:0000259" key="14">
    <source>
        <dbReference type="PROSITE" id="PS50237"/>
    </source>
</evidence>
<dbReference type="UniPathway" id="UPA00143"/>
<dbReference type="GO" id="GO:0006281">
    <property type="term" value="P:DNA repair"/>
    <property type="evidence" value="ECO:0007669"/>
    <property type="project" value="UniProtKB-KW"/>
</dbReference>
<feature type="domain" description="HECT" evidence="14">
    <location>
        <begin position="1577"/>
        <end position="1961"/>
    </location>
</feature>
<evidence type="ECO:0000256" key="8">
    <source>
        <dbReference type="ARBA" id="ARBA00022786"/>
    </source>
</evidence>
<dbReference type="SMART" id="SM00119">
    <property type="entry name" value="HECTc"/>
    <property type="match status" value="1"/>
</dbReference>
<evidence type="ECO:0000313" key="17">
    <source>
        <dbReference type="Proteomes" id="UP000007879"/>
    </source>
</evidence>
<feature type="active site" description="Glycyl thioester intermediate" evidence="11">
    <location>
        <position position="1928"/>
    </location>
</feature>
<dbReference type="GO" id="GO:0043161">
    <property type="term" value="P:proteasome-mediated ubiquitin-dependent protein catabolic process"/>
    <property type="evidence" value="ECO:0007669"/>
    <property type="project" value="TreeGrafter"/>
</dbReference>
<dbReference type="SUPFAM" id="SSF48371">
    <property type="entry name" value="ARM repeat"/>
    <property type="match status" value="1"/>
</dbReference>
<evidence type="ECO:0000256" key="9">
    <source>
        <dbReference type="ARBA" id="ARBA00023204"/>
    </source>
</evidence>
<feature type="region of interest" description="Disordered" evidence="13">
    <location>
        <begin position="848"/>
        <end position="906"/>
    </location>
</feature>
<evidence type="ECO:0000256" key="6">
    <source>
        <dbReference type="ARBA" id="ARBA00022679"/>
    </source>
</evidence>
<sequence length="1961" mass="217805">MDRTFPELDNTKEGSPQKVFITEFSSSSPINRRRSARILAKRLSSSNEPEEPLKKLHEGVSSSSSSLAQQSSSSCRTGPSAQEDPFATASKRTKSSSSSSSHPKHRARKGSSSNRVKGESKEEAGRKKRIKLSSPEVKAIETPSLKEEKRVKTRHSSKRSISEVDQQQSESDQDITATEERGKGQKRRRKDSFRSSKPTKGKQQKSAEERGVVRQPVIQYAMSSKDNKGTGSSNEEGEKQQSSGASASAIGGADDLDPVDPFLALMNEESKRLQIMLESRGLPPHLLGSLGSRMPHFFQKHMSSSNSSQAQQLLEGIQCVEDESVQLQSCIEMGQLLVMGNEDTLSGFPVKEAVPALIHLLSMEHNFDMMMNACRALTYMMEGLPRSTVVVADAIPVLLEKLQVIQCMDVAEQALSALDILSRKHSKSILQAGGVNAALLYLDFFSLNTQRCALSVAANCCLSVTEDEFHLVADSVPIISNRLQHQDKKSVESCCLCFSRLIENLHNKPKTLQEIASHGLLANIQNLLVTTPSILTSSMFVSVVRMLLTLCSSCPVLAVDLMKLNIGDTLKYLLVGSDEITLETVEINSRSANEVYEIVSLISELMPPLPSDGIFEVDKLLIATKKHPKTVQWEWQDDSKSWRPYGRVESKIIEHAHMAGEEDVAIDVMGRTYVIEFSIMQQVNEETGNSRQVRRSTVDPNQNLNTNDDDEKKRIEEDPRMLALCADPVLFTSFLQSLMAVLYEVFSHMAAPSIKYKCLKAILRMINCSTSEILTDVLRNISVSSYIATMLKSSDYRIVVCAIQMSVILMDKLPDIFIIYFYREGVMHAMESLKILPLKAMITPKKHDQVGKVTPPAGDLSSSPPIGGPLAMLHPLPNPPQAPPTSVPNPIEGVPPGGLVSDSPSTARRFVDMFRKSRRHLRKSWSRSRSEDVSDPASSLPSPSSSSSSTSGRPSVPLLPPPPSLASPHPPAPPTGLSSMIGIMGSSGTGRNKITDYMFSRHAEGSKEKIREWIIQQVTLFLDKWSAESSGSEGAESNTALDVMKRLQAISEQLDPNNKSCLTSLKELCDILSDTDVNISAFEFLHCNIPEKLTSVLSSEDTQFPYSLVIRLRNFLYYFLGLPEQDAQLASWVPHERPGLIMLLQKLHNSISQTEQLPVKVHDMPGKRGSQMMKFFNSHQIKCNLECHPSASGLQQWKGGTVRIDPLATLQAVEKYLLIKGVTKSEPIALPDDLDGSDDSESEEAMLSSIPSSLPTKQQLEFLINDTIIPHKMTIFQAIKQFGLASSSESEEELSALGHPDIWIKSHLIQYRLVNQGQSSSSKPKRSYSLPASHYDSSSAPHPKSSSVSNTASSSSSSKARRNLSGGGATGKVSPEGLRVTRSMSREQKETNVKKQPEPQSSNDDIIPAVKLSPLLHAIKSTKTTPINISDPSVPIINLMRIIWALNNHWNDLYNGFPGSPIVSSLEFVSGKLTAKATRQLQDPLNVMTGNFPDWLKELSKQCPFLFPFECRQTLFFLTSFDRDRGIARLQEQQPELSNMDASERITPKLEKKKRCVSRENLLLQAEKIMEELGSSRALLEIQYEDEVGIGLGPTLEFYTLVSRELQKIDLHMWRGDPCPLPGSISQVVSDSGINQYVYSPVGLFPAPLNTSTDFSVVEDICNRFRFLGRFMAKAIMDFRMLDLPLSEAFYKWMLGQEDSFTAQDLQFIDPDIARTFSQLADVAVKKRQLENDPLLSDSVIQLGIQSLTLEGGGTIEDLELDFTLTGYPDIELKPNGKDVPVTIHNLDEYLKLLLDWTLFTGVARQMEAFKEGFNSIFPLSTLQHFYSHEMDTFLCGANNQKWDIKELMEYCRPDHGYTHDSQAIQFLFRVLSSYSTTEQRQFIQFVTGSPRLPVGGFKALNPQLTIVRKAVGSSQSPDNFLPSVMTCVNYLKLPDYSSEDIMRKKLSLALREGKQAFHLS</sequence>
<accession>A0A1X7VUP3</accession>
<feature type="compositionally biased region" description="Acidic residues" evidence="13">
    <location>
        <begin position="1232"/>
        <end position="1244"/>
    </location>
</feature>
<feature type="compositionally biased region" description="Basic residues" evidence="13">
    <location>
        <begin position="31"/>
        <end position="40"/>
    </location>
</feature>
<feature type="region of interest" description="Disordered" evidence="13">
    <location>
        <begin position="686"/>
        <end position="712"/>
    </location>
</feature>
<keyword evidence="17" id="KW-1185">Reference proteome</keyword>
<keyword evidence="8 11" id="KW-0833">Ubl conjugation pathway</keyword>
<evidence type="ECO:0000256" key="10">
    <source>
        <dbReference type="ARBA" id="ARBA00023242"/>
    </source>
</evidence>
<dbReference type="InterPro" id="IPR035983">
    <property type="entry name" value="Hect_E3_ubiquitin_ligase"/>
</dbReference>
<dbReference type="eggNOG" id="KOG0168">
    <property type="taxonomic scope" value="Eukaryota"/>
</dbReference>
<dbReference type="EC" id="2.3.2.26" evidence="12"/>
<keyword evidence="10" id="KW-0539">Nucleus</keyword>
<evidence type="ECO:0000256" key="2">
    <source>
        <dbReference type="ARBA" id="ARBA00004642"/>
    </source>
</evidence>
<dbReference type="SUPFAM" id="SSF56204">
    <property type="entry name" value="Hect, E3 ligase catalytic domain"/>
    <property type="match status" value="1"/>
</dbReference>
<feature type="compositionally biased region" description="Low complexity" evidence="13">
    <location>
        <begin position="935"/>
        <end position="956"/>
    </location>
</feature>
<feature type="compositionally biased region" description="Basic and acidic residues" evidence="13">
    <location>
        <begin position="116"/>
        <end position="125"/>
    </location>
</feature>
<dbReference type="InterPro" id="IPR057948">
    <property type="entry name" value="TPR_TRIP12_N"/>
</dbReference>
<feature type="region of interest" description="Disordered" evidence="13">
    <location>
        <begin position="1229"/>
        <end position="1251"/>
    </location>
</feature>
<feature type="compositionally biased region" description="Low complexity" evidence="13">
    <location>
        <begin position="975"/>
        <end position="985"/>
    </location>
</feature>
<organism evidence="16">
    <name type="scientific">Amphimedon queenslandica</name>
    <name type="common">Sponge</name>
    <dbReference type="NCBI Taxonomy" id="400682"/>
    <lineage>
        <taxon>Eukaryota</taxon>
        <taxon>Metazoa</taxon>
        <taxon>Porifera</taxon>
        <taxon>Demospongiae</taxon>
        <taxon>Heteroscleromorpha</taxon>
        <taxon>Haplosclerida</taxon>
        <taxon>Niphatidae</taxon>
        <taxon>Amphimedon</taxon>
    </lineage>
</organism>
<dbReference type="InterPro" id="IPR037197">
    <property type="entry name" value="WWE_dom_sf"/>
</dbReference>
<dbReference type="SUPFAM" id="SSF117839">
    <property type="entry name" value="WWE domain"/>
    <property type="match status" value="1"/>
</dbReference>
<dbReference type="Pfam" id="PF25579">
    <property type="entry name" value="TPR_TRIP12_N"/>
    <property type="match status" value="1"/>
</dbReference>
<proteinExistence type="inferred from homology"/>
<reference evidence="17" key="1">
    <citation type="journal article" date="2010" name="Nature">
        <title>The Amphimedon queenslandica genome and the evolution of animal complexity.</title>
        <authorList>
            <person name="Srivastava M."/>
            <person name="Simakov O."/>
            <person name="Chapman J."/>
            <person name="Fahey B."/>
            <person name="Gauthier M.E."/>
            <person name="Mitros T."/>
            <person name="Richards G.S."/>
            <person name="Conaco C."/>
            <person name="Dacre M."/>
            <person name="Hellsten U."/>
            <person name="Larroux C."/>
            <person name="Putnam N.H."/>
            <person name="Stanke M."/>
            <person name="Adamska M."/>
            <person name="Darling A."/>
            <person name="Degnan S.M."/>
            <person name="Oakley T.H."/>
            <person name="Plachetzki D.C."/>
            <person name="Zhai Y."/>
            <person name="Adamski M."/>
            <person name="Calcino A."/>
            <person name="Cummins S.F."/>
            <person name="Goodstein D.M."/>
            <person name="Harris C."/>
            <person name="Jackson D.J."/>
            <person name="Leys S.P."/>
            <person name="Shu S."/>
            <person name="Woodcroft B.J."/>
            <person name="Vervoort M."/>
            <person name="Kosik K.S."/>
            <person name="Manning G."/>
            <person name="Degnan B.M."/>
            <person name="Rokhsar D.S."/>
        </authorList>
    </citation>
    <scope>NUCLEOTIDE SEQUENCE [LARGE SCALE GENOMIC DNA]</scope>
</reference>
<dbReference type="InterPro" id="IPR018123">
    <property type="entry name" value="WWE-dom_subgr"/>
</dbReference>
<feature type="compositionally biased region" description="Basic and acidic residues" evidence="13">
    <location>
        <begin position="1"/>
        <end position="12"/>
    </location>
</feature>
<feature type="compositionally biased region" description="Basic residues" evidence="13">
    <location>
        <begin position="184"/>
        <end position="203"/>
    </location>
</feature>
<comment type="subcellular location">
    <subcellularLocation>
        <location evidence="2">Nucleus</location>
        <location evidence="2">Nucleoplasm</location>
    </subcellularLocation>
</comment>
<dbReference type="SMART" id="SM00678">
    <property type="entry name" value="WWE"/>
    <property type="match status" value="1"/>
</dbReference>
<evidence type="ECO:0000256" key="13">
    <source>
        <dbReference type="SAM" id="MobiDB-lite"/>
    </source>
</evidence>
<dbReference type="PANTHER" id="PTHR45670">
    <property type="entry name" value="E3 UBIQUITIN-PROTEIN LIGASE TRIP12"/>
    <property type="match status" value="1"/>
</dbReference>
<evidence type="ECO:0000259" key="15">
    <source>
        <dbReference type="PROSITE" id="PS50918"/>
    </source>
</evidence>
<feature type="compositionally biased region" description="Low complexity" evidence="13">
    <location>
        <begin position="1337"/>
        <end position="1358"/>
    </location>
</feature>
<dbReference type="Gene3D" id="3.30.720.50">
    <property type="match status" value="1"/>
</dbReference>
<dbReference type="Proteomes" id="UP000007879">
    <property type="component" value="Unassembled WGS sequence"/>
</dbReference>
<comment type="catalytic activity">
    <reaction evidence="1 12">
        <text>S-ubiquitinyl-[E2 ubiquitin-conjugating enzyme]-L-cysteine + [acceptor protein]-L-lysine = [E2 ubiquitin-conjugating enzyme]-L-cysteine + N(6)-ubiquitinyl-[acceptor protein]-L-lysine.</text>
        <dbReference type="EC" id="2.3.2.26"/>
    </reaction>
</comment>
<dbReference type="GO" id="GO:0008270">
    <property type="term" value="F:zinc ion binding"/>
    <property type="evidence" value="ECO:0007669"/>
    <property type="project" value="InterPro"/>
</dbReference>
<reference evidence="16" key="2">
    <citation type="submission" date="2017-05" db="UniProtKB">
        <authorList>
            <consortium name="EnsemblMetazoa"/>
        </authorList>
    </citation>
    <scope>IDENTIFICATION</scope>
</reference>
<dbReference type="FunFam" id="3.30.2410.10:FF:000005">
    <property type="entry name" value="E3 ubiquitin-protein ligase TRIP12 isoform X1"/>
    <property type="match status" value="1"/>
</dbReference>
<feature type="compositionally biased region" description="Low complexity" evidence="13">
    <location>
        <begin position="61"/>
        <end position="74"/>
    </location>
</feature>
<keyword evidence="6 12" id="KW-0808">Transferase</keyword>
<name>A0A1X7VUP3_AMPQE</name>
<dbReference type="KEGG" id="aqu:100631469"/>
<feature type="compositionally biased region" description="Basic and acidic residues" evidence="13">
    <location>
        <begin position="1384"/>
        <end position="1397"/>
    </location>
</feature>
<dbReference type="EnsemblMetazoa" id="XM_011404805.2">
    <property type="protein sequence ID" value="XP_011403107.2"/>
    <property type="gene ID" value="LOC100631469"/>
</dbReference>
<evidence type="ECO:0000256" key="4">
    <source>
        <dbReference type="ARBA" id="ARBA00006331"/>
    </source>
</evidence>
<keyword evidence="9" id="KW-0234">DNA repair</keyword>
<dbReference type="PROSITE" id="PS50918">
    <property type="entry name" value="WWE"/>
    <property type="match status" value="1"/>
</dbReference>
<feature type="compositionally biased region" description="Pro residues" evidence="13">
    <location>
        <begin position="957"/>
        <end position="974"/>
    </location>
</feature>
<dbReference type="GO" id="GO:0016607">
    <property type="term" value="C:nuclear speck"/>
    <property type="evidence" value="ECO:0007669"/>
    <property type="project" value="TreeGrafter"/>
</dbReference>
<feature type="region of interest" description="Disordered" evidence="13">
    <location>
        <begin position="918"/>
        <end position="985"/>
    </location>
</feature>
<dbReference type="InterPro" id="IPR016024">
    <property type="entry name" value="ARM-type_fold"/>
</dbReference>